<accession>A0A9P4R922</accession>
<feature type="compositionally biased region" description="Polar residues" evidence="1">
    <location>
        <begin position="1"/>
        <end position="16"/>
    </location>
</feature>
<sequence>MKNKTIKPSLNHSASRVDQWKEKKKKKVVRAPTIALTCRHHGGCDAHNHRRPVPVQSSPASPAQSVQSSPVVCPRGGVCPRGVCPRGRIAKGSKGRGGAMGALAPGSERANGPCPRLIP</sequence>
<feature type="compositionally biased region" description="Low complexity" evidence="1">
    <location>
        <begin position="53"/>
        <end position="71"/>
    </location>
</feature>
<evidence type="ECO:0000256" key="1">
    <source>
        <dbReference type="SAM" id="MobiDB-lite"/>
    </source>
</evidence>
<evidence type="ECO:0000313" key="3">
    <source>
        <dbReference type="Proteomes" id="UP000799444"/>
    </source>
</evidence>
<name>A0A9P4R922_9PLEO</name>
<feature type="region of interest" description="Disordered" evidence="1">
    <location>
        <begin position="1"/>
        <end position="28"/>
    </location>
</feature>
<comment type="caution">
    <text evidence="2">The sequence shown here is derived from an EMBL/GenBank/DDBJ whole genome shotgun (WGS) entry which is preliminary data.</text>
</comment>
<reference evidence="2" key="1">
    <citation type="journal article" date="2020" name="Stud. Mycol.">
        <title>101 Dothideomycetes genomes: a test case for predicting lifestyles and emergence of pathogens.</title>
        <authorList>
            <person name="Haridas S."/>
            <person name="Albert R."/>
            <person name="Binder M."/>
            <person name="Bloem J."/>
            <person name="Labutti K."/>
            <person name="Salamov A."/>
            <person name="Andreopoulos B."/>
            <person name="Baker S."/>
            <person name="Barry K."/>
            <person name="Bills G."/>
            <person name="Bluhm B."/>
            <person name="Cannon C."/>
            <person name="Castanera R."/>
            <person name="Culley D."/>
            <person name="Daum C."/>
            <person name="Ezra D."/>
            <person name="Gonzalez J."/>
            <person name="Henrissat B."/>
            <person name="Kuo A."/>
            <person name="Liang C."/>
            <person name="Lipzen A."/>
            <person name="Lutzoni F."/>
            <person name="Magnuson J."/>
            <person name="Mondo S."/>
            <person name="Nolan M."/>
            <person name="Ohm R."/>
            <person name="Pangilinan J."/>
            <person name="Park H.-J."/>
            <person name="Ramirez L."/>
            <person name="Alfaro M."/>
            <person name="Sun H."/>
            <person name="Tritt A."/>
            <person name="Yoshinaga Y."/>
            <person name="Zwiers L.-H."/>
            <person name="Turgeon B."/>
            <person name="Goodwin S."/>
            <person name="Spatafora J."/>
            <person name="Crous P."/>
            <person name="Grigoriev I."/>
        </authorList>
    </citation>
    <scope>NUCLEOTIDE SEQUENCE</scope>
    <source>
        <strain evidence="2">CBS 125425</strain>
    </source>
</reference>
<feature type="region of interest" description="Disordered" evidence="1">
    <location>
        <begin position="42"/>
        <end position="71"/>
    </location>
</feature>
<dbReference type="AlphaFoldDB" id="A0A9P4R922"/>
<organism evidence="2 3">
    <name type="scientific">Polyplosphaeria fusca</name>
    <dbReference type="NCBI Taxonomy" id="682080"/>
    <lineage>
        <taxon>Eukaryota</taxon>
        <taxon>Fungi</taxon>
        <taxon>Dikarya</taxon>
        <taxon>Ascomycota</taxon>
        <taxon>Pezizomycotina</taxon>
        <taxon>Dothideomycetes</taxon>
        <taxon>Pleosporomycetidae</taxon>
        <taxon>Pleosporales</taxon>
        <taxon>Tetraplosphaeriaceae</taxon>
        <taxon>Polyplosphaeria</taxon>
    </lineage>
</organism>
<dbReference type="Proteomes" id="UP000799444">
    <property type="component" value="Unassembled WGS sequence"/>
</dbReference>
<gene>
    <name evidence="2" type="ORF">EJ04DRAFT_7706</name>
</gene>
<dbReference type="EMBL" id="ML996106">
    <property type="protein sequence ID" value="KAF2738937.1"/>
    <property type="molecule type" value="Genomic_DNA"/>
</dbReference>
<protein>
    <submittedName>
        <fullName evidence="2">Uncharacterized protein</fullName>
    </submittedName>
</protein>
<evidence type="ECO:0000313" key="2">
    <source>
        <dbReference type="EMBL" id="KAF2738937.1"/>
    </source>
</evidence>
<keyword evidence="3" id="KW-1185">Reference proteome</keyword>
<proteinExistence type="predicted"/>
<feature type="region of interest" description="Disordered" evidence="1">
    <location>
        <begin position="85"/>
        <end position="119"/>
    </location>
</feature>